<name>A0A7Y2E788_UNCEI</name>
<feature type="transmembrane region" description="Helical" evidence="1">
    <location>
        <begin position="155"/>
        <end position="178"/>
    </location>
</feature>
<protein>
    <recommendedName>
        <fullName evidence="4">Nickel/cobalt efflux system</fullName>
    </recommendedName>
</protein>
<comment type="caution">
    <text evidence="2">The sequence shown here is derived from an EMBL/GenBank/DDBJ whole genome shotgun (WGS) entry which is preliminary data.</text>
</comment>
<reference evidence="2 3" key="1">
    <citation type="submission" date="2020-03" db="EMBL/GenBank/DDBJ databases">
        <title>Metabolic flexibility allows generalist bacteria to become dominant in a frequently disturbed ecosystem.</title>
        <authorList>
            <person name="Chen Y.-J."/>
            <person name="Leung P.M."/>
            <person name="Bay S.K."/>
            <person name="Hugenholtz P."/>
            <person name="Kessler A.J."/>
            <person name="Shelley G."/>
            <person name="Waite D.W."/>
            <person name="Cook P.L."/>
            <person name="Greening C."/>
        </authorList>
    </citation>
    <scope>NUCLEOTIDE SEQUENCE [LARGE SCALE GENOMIC DNA]</scope>
    <source>
        <strain evidence="2">SS_bin_28</strain>
    </source>
</reference>
<proteinExistence type="predicted"/>
<dbReference type="AlphaFoldDB" id="A0A7Y2E788"/>
<gene>
    <name evidence="2" type="ORF">HKN21_02790</name>
</gene>
<feature type="transmembrane region" description="Helical" evidence="1">
    <location>
        <begin position="190"/>
        <end position="208"/>
    </location>
</feature>
<evidence type="ECO:0000313" key="3">
    <source>
        <dbReference type="Proteomes" id="UP000547674"/>
    </source>
</evidence>
<feature type="transmembrane region" description="Helical" evidence="1">
    <location>
        <begin position="79"/>
        <end position="97"/>
    </location>
</feature>
<sequence length="211" mass="22514">MSEVLPVYGTAIAIGLFHGVEPGHGWPIAAVFALNKRRRWVYGIWAAVILAVAHLVSSFAVVAAYALANQFIDLDGLSWMHLVAGGLLVAMGLRQWFAGHTHHHGDGHSHGDGGKDEPRDLLALAGFAFALGFVHEEEFAIIALAVGKTNPWGLMAAYAGAVALSLVLLTMAAIAAMNHFESHVHRLEHALPKISAALLVAMGLAYMFKLV</sequence>
<accession>A0A7Y2E788</accession>
<dbReference type="Proteomes" id="UP000547674">
    <property type="component" value="Unassembled WGS sequence"/>
</dbReference>
<keyword evidence="1" id="KW-0812">Transmembrane</keyword>
<dbReference type="EMBL" id="JABDJR010000103">
    <property type="protein sequence ID" value="NNF05667.1"/>
    <property type="molecule type" value="Genomic_DNA"/>
</dbReference>
<organism evidence="2 3">
    <name type="scientific">Eiseniibacteriota bacterium</name>
    <dbReference type="NCBI Taxonomy" id="2212470"/>
    <lineage>
        <taxon>Bacteria</taxon>
        <taxon>Candidatus Eiseniibacteriota</taxon>
    </lineage>
</organism>
<evidence type="ECO:0000313" key="2">
    <source>
        <dbReference type="EMBL" id="NNF05667.1"/>
    </source>
</evidence>
<keyword evidence="1" id="KW-0472">Membrane</keyword>
<evidence type="ECO:0000256" key="1">
    <source>
        <dbReference type="SAM" id="Phobius"/>
    </source>
</evidence>
<feature type="transmembrane region" description="Helical" evidence="1">
    <location>
        <begin position="42"/>
        <end position="67"/>
    </location>
</feature>
<keyword evidence="1" id="KW-1133">Transmembrane helix</keyword>
<evidence type="ECO:0008006" key="4">
    <source>
        <dbReference type="Google" id="ProtNLM"/>
    </source>
</evidence>